<evidence type="ECO:0000313" key="5">
    <source>
        <dbReference type="Proteomes" id="UP000324897"/>
    </source>
</evidence>
<comment type="caution">
    <text evidence="4">The sequence shown here is derived from an EMBL/GenBank/DDBJ whole genome shotgun (WGS) entry which is preliminary data.</text>
</comment>
<sequence>MGFSEAVQWWEEWQLRILVLTSLFIQYFLLLTATLRKFRVWPWLRFLTWLAYLASDAMAVYALATLFNRHRKQEWVSKHRSNASLEALWAPILLLHLGGQDSITAYNIEDNELWSRHLLTAVTQITVAIYVFRKSWSGDKRLLQAAILIFVPGVLKCMEKPFALKSASINSIVSTSGPGILGVFEEKENVGKNINSLEEYIRVARTHVREVLEEEQSDREALQEEQSDQEAREEAPSDHEAQKKKPSGNKLVDKPYLLFLDGTYPYSIRLMNLRSLVGKKAKAHNLVRSGLSRTFDRLYTKEEMYKGLDYKELNHKSIFGLYLRGIVVYLTYAAIGLFHKSNREAYNETDVMVTYILICCTAALEHISSGIKSRPPQGLTTKPKVQRNADIKPPSQQEEDQWPWPEQVAQYNLIGYLARNQKRKRLRKLLFFGRDYIDQHWCMKPCKSSKSITELVHDHVIDGWLECITDTVTYRKFNNNRGQRTLEREKCEGSLVRSLQRPFDESVIIWHLATDFCFYEMDTIRSPSHEDASCCRVMSNYMAYLLFVNPDMLIPGARRSLFKNAYDEIKKIVEEKPSTDGTKSSKTPAPSEEELIPSKIIEKMKGANDSVLVRDAWVLAQELRVLEKQKMWRVIRGVWVEMLCFSAGRCKGYIHAKSLGKGGEYLSYVWLLLSYMGMETMAERMQRTELEAQGDVGASGPTSTPLETTPGDNA</sequence>
<feature type="non-terminal residue" evidence="4">
    <location>
        <position position="1"/>
    </location>
</feature>
<dbReference type="InterPro" id="IPR025315">
    <property type="entry name" value="DUF4220"/>
</dbReference>
<keyword evidence="2" id="KW-1133">Transmembrane helix</keyword>
<evidence type="ECO:0000313" key="4">
    <source>
        <dbReference type="EMBL" id="TVU06344.1"/>
    </source>
</evidence>
<dbReference type="PANTHER" id="PTHR31325">
    <property type="entry name" value="OS01G0798800 PROTEIN-RELATED"/>
    <property type="match status" value="1"/>
</dbReference>
<feature type="region of interest" description="Disordered" evidence="1">
    <location>
        <begin position="692"/>
        <end position="714"/>
    </location>
</feature>
<evidence type="ECO:0000256" key="1">
    <source>
        <dbReference type="SAM" id="MobiDB-lite"/>
    </source>
</evidence>
<dbReference type="InterPro" id="IPR007658">
    <property type="entry name" value="DUF594"/>
</dbReference>
<feature type="domain" description="DUF4220" evidence="3">
    <location>
        <begin position="49"/>
        <end position="371"/>
    </location>
</feature>
<evidence type="ECO:0000259" key="3">
    <source>
        <dbReference type="Pfam" id="PF13968"/>
    </source>
</evidence>
<dbReference type="AlphaFoldDB" id="A0A5J9T512"/>
<keyword evidence="5" id="KW-1185">Reference proteome</keyword>
<proteinExistence type="predicted"/>
<dbReference type="OrthoDB" id="631811at2759"/>
<dbReference type="EMBL" id="RWGY01000051">
    <property type="protein sequence ID" value="TVU06344.1"/>
    <property type="molecule type" value="Genomic_DNA"/>
</dbReference>
<feature type="compositionally biased region" description="Polar residues" evidence="1">
    <location>
        <begin position="700"/>
        <end position="714"/>
    </location>
</feature>
<organism evidence="4 5">
    <name type="scientific">Eragrostis curvula</name>
    <name type="common">weeping love grass</name>
    <dbReference type="NCBI Taxonomy" id="38414"/>
    <lineage>
        <taxon>Eukaryota</taxon>
        <taxon>Viridiplantae</taxon>
        <taxon>Streptophyta</taxon>
        <taxon>Embryophyta</taxon>
        <taxon>Tracheophyta</taxon>
        <taxon>Spermatophyta</taxon>
        <taxon>Magnoliopsida</taxon>
        <taxon>Liliopsida</taxon>
        <taxon>Poales</taxon>
        <taxon>Poaceae</taxon>
        <taxon>PACMAD clade</taxon>
        <taxon>Chloridoideae</taxon>
        <taxon>Eragrostideae</taxon>
        <taxon>Eragrostidinae</taxon>
        <taxon>Eragrostis</taxon>
    </lineage>
</organism>
<keyword evidence="2" id="KW-0812">Transmembrane</keyword>
<feature type="compositionally biased region" description="Acidic residues" evidence="1">
    <location>
        <begin position="214"/>
        <end position="228"/>
    </location>
</feature>
<feature type="compositionally biased region" description="Basic and acidic residues" evidence="1">
    <location>
        <begin position="229"/>
        <end position="243"/>
    </location>
</feature>
<protein>
    <recommendedName>
        <fullName evidence="3">DUF4220 domain-containing protein</fullName>
    </recommendedName>
</protein>
<accession>A0A5J9T512</accession>
<gene>
    <name evidence="4" type="ORF">EJB05_49553</name>
</gene>
<dbReference type="Pfam" id="PF13968">
    <property type="entry name" value="DUF4220"/>
    <property type="match status" value="1"/>
</dbReference>
<feature type="transmembrane region" description="Helical" evidence="2">
    <location>
        <begin position="17"/>
        <end position="35"/>
    </location>
</feature>
<feature type="region of interest" description="Disordered" evidence="1">
    <location>
        <begin position="372"/>
        <end position="400"/>
    </location>
</feature>
<dbReference type="Pfam" id="PF04578">
    <property type="entry name" value="DUF594"/>
    <property type="match status" value="1"/>
</dbReference>
<name>A0A5J9T512_9POAL</name>
<reference evidence="4 5" key="1">
    <citation type="journal article" date="2019" name="Sci. Rep.">
        <title>A high-quality genome of Eragrostis curvula grass provides insights into Poaceae evolution and supports new strategies to enhance forage quality.</title>
        <authorList>
            <person name="Carballo J."/>
            <person name="Santos B.A.C.M."/>
            <person name="Zappacosta D."/>
            <person name="Garbus I."/>
            <person name="Selva J.P."/>
            <person name="Gallo C.A."/>
            <person name="Diaz A."/>
            <person name="Albertini E."/>
            <person name="Caccamo M."/>
            <person name="Echenique V."/>
        </authorList>
    </citation>
    <scope>NUCLEOTIDE SEQUENCE [LARGE SCALE GENOMIC DNA]</scope>
    <source>
        <strain evidence="5">cv. Victoria</strain>
        <tissue evidence="4">Leaf</tissue>
    </source>
</reference>
<keyword evidence="2" id="KW-0472">Membrane</keyword>
<dbReference type="Gramene" id="TVU06344">
    <property type="protein sequence ID" value="TVU06344"/>
    <property type="gene ID" value="EJB05_49553"/>
</dbReference>
<dbReference type="Proteomes" id="UP000324897">
    <property type="component" value="Unassembled WGS sequence"/>
</dbReference>
<evidence type="ECO:0000256" key="2">
    <source>
        <dbReference type="SAM" id="Phobius"/>
    </source>
</evidence>
<feature type="transmembrane region" description="Helical" evidence="2">
    <location>
        <begin position="47"/>
        <end position="67"/>
    </location>
</feature>
<feature type="transmembrane region" description="Helical" evidence="2">
    <location>
        <begin position="321"/>
        <end position="339"/>
    </location>
</feature>
<feature type="region of interest" description="Disordered" evidence="1">
    <location>
        <begin position="214"/>
        <end position="248"/>
    </location>
</feature>